<comment type="caution">
    <text evidence="16">The sequence shown here is derived from an EMBL/GenBank/DDBJ whole genome shotgun (WGS) entry which is preliminary data.</text>
</comment>
<evidence type="ECO:0000256" key="14">
    <source>
        <dbReference type="HAMAP-Rule" id="MF_02239"/>
    </source>
</evidence>
<dbReference type="EMBL" id="JAKFGM010000002">
    <property type="protein sequence ID" value="MCF2514967.1"/>
    <property type="molecule type" value="Genomic_DNA"/>
</dbReference>
<evidence type="ECO:0000256" key="2">
    <source>
        <dbReference type="ARBA" id="ARBA00005073"/>
    </source>
</evidence>
<comment type="cofactor">
    <cofactor evidence="14 15">
        <name>heme b</name>
        <dbReference type="ChEBI" id="CHEBI:60344"/>
    </cofactor>
    <text evidence="14 15">Binds 1 heme b (iron(II)-protoporphyrin IX) group per subunit.</text>
</comment>
<comment type="function">
    <text evidence="14 15">Catalyzes the oxidation of protoporphyrinogen IX to protoporphyrin IX.</text>
</comment>
<dbReference type="PIRSF" id="PIRSF004638">
    <property type="entry name" value="UCP004638"/>
    <property type="match status" value="1"/>
</dbReference>
<evidence type="ECO:0000256" key="15">
    <source>
        <dbReference type="PIRNR" id="PIRNR004638"/>
    </source>
</evidence>
<evidence type="ECO:0000256" key="5">
    <source>
        <dbReference type="ARBA" id="ARBA00022475"/>
    </source>
</evidence>
<feature type="transmembrane region" description="Helical" evidence="14">
    <location>
        <begin position="131"/>
        <end position="149"/>
    </location>
</feature>
<evidence type="ECO:0000256" key="8">
    <source>
        <dbReference type="ARBA" id="ARBA00022723"/>
    </source>
</evidence>
<evidence type="ECO:0000256" key="3">
    <source>
        <dbReference type="ARBA" id="ARBA00006501"/>
    </source>
</evidence>
<proteinExistence type="inferred from homology"/>
<sequence>MGLSEYQGFLGAAYLWVKAAHVTFVIFWIAGLFIVPRYYVHHQAATPGSAEDRAWIEREDKARTIILNPAMLIVWVLGLMLAIHLNLFGTPWFLAKLFLVLILTAYQGWIGSYGRKLANGHRELDDKKLRLMNEVPGIITALIVVLVIVRPF</sequence>
<feature type="binding site" description="axial binding residue" evidence="14">
    <location>
        <position position="96"/>
    </location>
    <ligand>
        <name>heme</name>
        <dbReference type="ChEBI" id="CHEBI:30413"/>
    </ligand>
    <ligandPart>
        <name>Fe</name>
        <dbReference type="ChEBI" id="CHEBI:18248"/>
    </ligandPart>
</feature>
<evidence type="ECO:0000256" key="7">
    <source>
        <dbReference type="ARBA" id="ARBA00022692"/>
    </source>
</evidence>
<evidence type="ECO:0000313" key="17">
    <source>
        <dbReference type="Proteomes" id="UP001139410"/>
    </source>
</evidence>
<evidence type="ECO:0000256" key="10">
    <source>
        <dbReference type="ARBA" id="ARBA00023002"/>
    </source>
</evidence>
<dbReference type="Proteomes" id="UP001139410">
    <property type="component" value="Unassembled WGS sequence"/>
</dbReference>
<dbReference type="EC" id="1.3.99.-" evidence="14 15"/>
<keyword evidence="17" id="KW-1185">Reference proteome</keyword>
<keyword evidence="12 14" id="KW-0472">Membrane</keyword>
<keyword evidence="11 14" id="KW-0408">Iron</keyword>
<evidence type="ECO:0000256" key="11">
    <source>
        <dbReference type="ARBA" id="ARBA00023004"/>
    </source>
</evidence>
<keyword evidence="8 14" id="KW-0479">Metal-binding</keyword>
<dbReference type="HAMAP" id="MF_02239">
    <property type="entry name" value="HemJ"/>
    <property type="match status" value="1"/>
</dbReference>
<evidence type="ECO:0000256" key="4">
    <source>
        <dbReference type="ARBA" id="ARBA00017504"/>
    </source>
</evidence>
<dbReference type="Pfam" id="PF03653">
    <property type="entry name" value="UPF0093"/>
    <property type="match status" value="1"/>
</dbReference>
<dbReference type="RefSeq" id="WP_235067471.1">
    <property type="nucleotide sequence ID" value="NZ_JAKFGM010000002.1"/>
</dbReference>
<dbReference type="PANTHER" id="PTHR40255:SF1">
    <property type="entry name" value="PROTOPORPHYRINOGEN IX OXIDASE"/>
    <property type="match status" value="1"/>
</dbReference>
<feature type="transmembrane region" description="Helical" evidence="14">
    <location>
        <begin position="91"/>
        <end position="110"/>
    </location>
</feature>
<dbReference type="GO" id="GO:0006782">
    <property type="term" value="P:protoporphyrinogen IX biosynthetic process"/>
    <property type="evidence" value="ECO:0007669"/>
    <property type="project" value="UniProtKB-UniRule"/>
</dbReference>
<dbReference type="AlphaFoldDB" id="A0A9X1QMY6"/>
<name>A0A9X1QMY6_9SPHN</name>
<evidence type="ECO:0000313" key="16">
    <source>
        <dbReference type="EMBL" id="MCF2514967.1"/>
    </source>
</evidence>
<keyword evidence="6 14" id="KW-0349">Heme</keyword>
<dbReference type="InterPro" id="IPR005265">
    <property type="entry name" value="HemJ-like"/>
</dbReference>
<dbReference type="GO" id="GO:0005886">
    <property type="term" value="C:plasma membrane"/>
    <property type="evidence" value="ECO:0007669"/>
    <property type="project" value="UniProtKB-SubCell"/>
</dbReference>
<dbReference type="PANTHER" id="PTHR40255">
    <property type="entry name" value="UPF0093 MEMBRANE PROTEIN SLR1790"/>
    <property type="match status" value="1"/>
</dbReference>
<accession>A0A9X1QMY6</accession>
<reference evidence="16" key="1">
    <citation type="submission" date="2022-01" db="EMBL/GenBank/DDBJ databases">
        <authorList>
            <person name="Jo J.-H."/>
            <person name="Im W.-T."/>
        </authorList>
    </citation>
    <scope>NUCLEOTIDE SEQUENCE</scope>
    <source>
        <strain evidence="16">G124</strain>
    </source>
</reference>
<gene>
    <name evidence="16" type="ORF">LVY65_07795</name>
</gene>
<keyword evidence="9 14" id="KW-1133">Transmembrane helix</keyword>
<dbReference type="GO" id="GO:0070818">
    <property type="term" value="F:protoporphyrinogen oxidase activity"/>
    <property type="evidence" value="ECO:0007669"/>
    <property type="project" value="UniProtKB-UniRule"/>
</dbReference>
<comment type="subcellular location">
    <subcellularLocation>
        <location evidence="1 14">Cell membrane</location>
        <topology evidence="1 14">Multi-pass membrane protein</topology>
    </subcellularLocation>
</comment>
<comment type="similarity">
    <text evidence="3 14 15">Belongs to the HemJ family.</text>
</comment>
<comment type="pathway">
    <text evidence="2 14 15">Porphyrin-containing compound metabolism; protoporphyrin-IX biosynthesis; protoporphyrin-IX from protoporphyrinogen-IX: step 1/1.</text>
</comment>
<comment type="subunit">
    <text evidence="14">Homodimer.</text>
</comment>
<comment type="catalytic activity">
    <reaction evidence="13 14 15">
        <text>protoporphyrinogen IX + 3 A = protoporphyrin IX + 3 AH2</text>
        <dbReference type="Rhea" id="RHEA:62000"/>
        <dbReference type="ChEBI" id="CHEBI:13193"/>
        <dbReference type="ChEBI" id="CHEBI:17499"/>
        <dbReference type="ChEBI" id="CHEBI:57306"/>
        <dbReference type="ChEBI" id="CHEBI:57307"/>
    </reaction>
</comment>
<dbReference type="GO" id="GO:0046872">
    <property type="term" value="F:metal ion binding"/>
    <property type="evidence" value="ECO:0007669"/>
    <property type="project" value="UniProtKB-UniRule"/>
</dbReference>
<evidence type="ECO:0000256" key="13">
    <source>
        <dbReference type="ARBA" id="ARBA00048390"/>
    </source>
</evidence>
<keyword evidence="5 14" id="KW-1003">Cell membrane</keyword>
<evidence type="ECO:0000256" key="6">
    <source>
        <dbReference type="ARBA" id="ARBA00022617"/>
    </source>
</evidence>
<evidence type="ECO:0000256" key="12">
    <source>
        <dbReference type="ARBA" id="ARBA00023136"/>
    </source>
</evidence>
<keyword evidence="7 14" id="KW-0812">Transmembrane</keyword>
<keyword evidence="10 14" id="KW-0560">Oxidoreductase</keyword>
<feature type="transmembrane region" description="Helical" evidence="14">
    <location>
        <begin position="65"/>
        <end position="85"/>
    </location>
</feature>
<evidence type="ECO:0000256" key="1">
    <source>
        <dbReference type="ARBA" id="ARBA00004651"/>
    </source>
</evidence>
<evidence type="ECO:0000256" key="9">
    <source>
        <dbReference type="ARBA" id="ARBA00022989"/>
    </source>
</evidence>
<protein>
    <recommendedName>
        <fullName evidence="4 14">Protoporphyrinogen IX oxidase</fullName>
        <shortName evidence="14">PPO</shortName>
        <ecNumber evidence="14 15">1.3.99.-</ecNumber>
    </recommendedName>
</protein>
<feature type="binding site" description="axial binding residue" evidence="14">
    <location>
        <position position="21"/>
    </location>
    <ligand>
        <name>heme</name>
        <dbReference type="ChEBI" id="CHEBI:30413"/>
    </ligand>
    <ligandPart>
        <name>Fe</name>
        <dbReference type="ChEBI" id="CHEBI:18248"/>
    </ligandPart>
</feature>
<organism evidence="16 17">
    <name type="scientific">Sphingomonas cremea</name>
    <dbReference type="NCBI Taxonomy" id="2904799"/>
    <lineage>
        <taxon>Bacteria</taxon>
        <taxon>Pseudomonadati</taxon>
        <taxon>Pseudomonadota</taxon>
        <taxon>Alphaproteobacteria</taxon>
        <taxon>Sphingomonadales</taxon>
        <taxon>Sphingomonadaceae</taxon>
        <taxon>Sphingomonas</taxon>
    </lineage>
</organism>
<feature type="transmembrane region" description="Helical" evidence="14">
    <location>
        <begin position="12"/>
        <end position="35"/>
    </location>
</feature>